<reference evidence="4 5" key="1">
    <citation type="submission" date="2019-02" db="EMBL/GenBank/DDBJ databases">
        <title>Paenibacillus sp. nov., isolated from surface-sterilized tissue of Thalictrum simplex L.</title>
        <authorList>
            <person name="Tuo L."/>
        </authorList>
    </citation>
    <scope>NUCLEOTIDE SEQUENCE [LARGE SCALE GENOMIC DNA]</scope>
    <source>
        <strain evidence="4 5">N2SHLJ1</strain>
    </source>
</reference>
<evidence type="ECO:0000313" key="5">
    <source>
        <dbReference type="Proteomes" id="UP000293142"/>
    </source>
</evidence>
<dbReference type="Gene3D" id="3.40.50.720">
    <property type="entry name" value="NAD(P)-binding Rossmann-like Domain"/>
    <property type="match status" value="1"/>
</dbReference>
<dbReference type="SUPFAM" id="SSF51735">
    <property type="entry name" value="NAD(P)-binding Rossmann-fold domains"/>
    <property type="match status" value="1"/>
</dbReference>
<keyword evidence="2" id="KW-0560">Oxidoreductase</keyword>
<name>A0A4Q9DVZ7_9BACL</name>
<dbReference type="InterPro" id="IPR002347">
    <property type="entry name" value="SDR_fam"/>
</dbReference>
<dbReference type="EMBL" id="SIRE01000003">
    <property type="protein sequence ID" value="TBL81237.1"/>
    <property type="molecule type" value="Genomic_DNA"/>
</dbReference>
<keyword evidence="5" id="KW-1185">Reference proteome</keyword>
<dbReference type="Pfam" id="PF13561">
    <property type="entry name" value="adh_short_C2"/>
    <property type="match status" value="1"/>
</dbReference>
<dbReference type="PRINTS" id="PR00080">
    <property type="entry name" value="SDRFAMILY"/>
</dbReference>
<comment type="caution">
    <text evidence="4">The sequence shown here is derived from an EMBL/GenBank/DDBJ whole genome shotgun (WGS) entry which is preliminary data.</text>
</comment>
<comment type="similarity">
    <text evidence="1">Belongs to the short-chain dehydrogenases/reductases (SDR) family.</text>
</comment>
<dbReference type="PANTHER" id="PTHR42760">
    <property type="entry name" value="SHORT-CHAIN DEHYDROGENASES/REDUCTASES FAMILY MEMBER"/>
    <property type="match status" value="1"/>
</dbReference>
<dbReference type="OrthoDB" id="286404at2"/>
<dbReference type="InterPro" id="IPR036291">
    <property type="entry name" value="NAD(P)-bd_dom_sf"/>
</dbReference>
<proteinExistence type="inferred from homology"/>
<dbReference type="SMART" id="SM00822">
    <property type="entry name" value="PKS_KR"/>
    <property type="match status" value="1"/>
</dbReference>
<evidence type="ECO:0000313" key="4">
    <source>
        <dbReference type="EMBL" id="TBL81237.1"/>
    </source>
</evidence>
<dbReference type="Proteomes" id="UP000293142">
    <property type="component" value="Unassembled WGS sequence"/>
</dbReference>
<evidence type="ECO:0000259" key="3">
    <source>
        <dbReference type="SMART" id="SM00822"/>
    </source>
</evidence>
<evidence type="ECO:0000256" key="1">
    <source>
        <dbReference type="ARBA" id="ARBA00006484"/>
    </source>
</evidence>
<dbReference type="AlphaFoldDB" id="A0A4Q9DVZ7"/>
<dbReference type="FunFam" id="3.40.50.720:FF:000173">
    <property type="entry name" value="3-oxoacyl-[acyl-carrier protein] reductase"/>
    <property type="match status" value="1"/>
</dbReference>
<dbReference type="PANTHER" id="PTHR42760:SF133">
    <property type="entry name" value="3-OXOACYL-[ACYL-CARRIER-PROTEIN] REDUCTASE"/>
    <property type="match status" value="1"/>
</dbReference>
<dbReference type="InterPro" id="IPR057326">
    <property type="entry name" value="KR_dom"/>
</dbReference>
<dbReference type="GO" id="GO:0006633">
    <property type="term" value="P:fatty acid biosynthetic process"/>
    <property type="evidence" value="ECO:0007669"/>
    <property type="project" value="TreeGrafter"/>
</dbReference>
<dbReference type="GO" id="GO:0048038">
    <property type="term" value="F:quinone binding"/>
    <property type="evidence" value="ECO:0007669"/>
    <property type="project" value="TreeGrafter"/>
</dbReference>
<protein>
    <submittedName>
        <fullName evidence="4">SDR family oxidoreductase</fullName>
    </submittedName>
</protein>
<dbReference type="PRINTS" id="PR00081">
    <property type="entry name" value="GDHRDH"/>
</dbReference>
<organism evidence="4 5">
    <name type="scientific">Paenibacillus thalictri</name>
    <dbReference type="NCBI Taxonomy" id="2527873"/>
    <lineage>
        <taxon>Bacteria</taxon>
        <taxon>Bacillati</taxon>
        <taxon>Bacillota</taxon>
        <taxon>Bacilli</taxon>
        <taxon>Bacillales</taxon>
        <taxon>Paenibacillaceae</taxon>
        <taxon>Paenibacillus</taxon>
    </lineage>
</organism>
<gene>
    <name evidence="4" type="ORF">EYB31_03875</name>
</gene>
<dbReference type="GO" id="GO:0016616">
    <property type="term" value="F:oxidoreductase activity, acting on the CH-OH group of donors, NAD or NADP as acceptor"/>
    <property type="evidence" value="ECO:0007669"/>
    <property type="project" value="TreeGrafter"/>
</dbReference>
<feature type="domain" description="Ketoreductase" evidence="3">
    <location>
        <begin position="60"/>
        <end position="246"/>
    </location>
</feature>
<dbReference type="CDD" id="cd05233">
    <property type="entry name" value="SDR_c"/>
    <property type="match status" value="1"/>
</dbReference>
<accession>A0A4Q9DVZ7</accession>
<evidence type="ECO:0000256" key="2">
    <source>
        <dbReference type="ARBA" id="ARBA00023002"/>
    </source>
</evidence>
<sequence length="301" mass="32186">MSRSVPEWKNYSNKKINGQLLTVNRLYSNIFPGNKLHVLPSQADASWRSNGGTSMNFKDAVVMITGAGGGMGRQVAKTFARQGARLALCDASPKGLEVTVEELRKEYGDIQVRAGIVDVRDVQAIHQWAGEVLSALGPVQTLVNCAGVWHAADYQDVTERDWDFVVDINLKGSFFFCQAVMDQMRQAGGGSIVNIASTAGEYGSIRAAAHYAASKGGIIAMSKSLAREGAPSIRVNVVSPGPIDTPMLAATEEEKREVGKRPLVGRLGQPEDIAEAVLYLSGPHAGYVTGEVLRVNGGSLI</sequence>